<evidence type="ECO:0008006" key="4">
    <source>
        <dbReference type="Google" id="ProtNLM"/>
    </source>
</evidence>
<keyword evidence="1" id="KW-0732">Signal</keyword>
<proteinExistence type="predicted"/>
<dbReference type="Proteomes" id="UP001175226">
    <property type="component" value="Unassembled WGS sequence"/>
</dbReference>
<dbReference type="AlphaFoldDB" id="A0AA39JID4"/>
<keyword evidence="3" id="KW-1185">Reference proteome</keyword>
<protein>
    <recommendedName>
        <fullName evidence="4">Secreted protein</fullName>
    </recommendedName>
</protein>
<gene>
    <name evidence="2" type="ORF">EV421DRAFT_535843</name>
</gene>
<accession>A0AA39JID4</accession>
<sequence>MLIMRLYCSSIHRLLWWSLCITISLQVGSTSLMHDDRSHCGPRIHSAVLRDRSYCLVQEEGREAKKLASDRMNTLDTSQHKSQFGYSGSLKYFHALGDRLAEPGVALVCVGFSFSSSFLHKSDGIFVSSITEQSSHD</sequence>
<feature type="chain" id="PRO_5041238274" description="Secreted protein" evidence="1">
    <location>
        <begin position="31"/>
        <end position="137"/>
    </location>
</feature>
<name>A0AA39JID4_9AGAR</name>
<comment type="caution">
    <text evidence="2">The sequence shown here is derived from an EMBL/GenBank/DDBJ whole genome shotgun (WGS) entry which is preliminary data.</text>
</comment>
<reference evidence="2" key="1">
    <citation type="submission" date="2023-06" db="EMBL/GenBank/DDBJ databases">
        <authorList>
            <consortium name="Lawrence Berkeley National Laboratory"/>
            <person name="Ahrendt S."/>
            <person name="Sahu N."/>
            <person name="Indic B."/>
            <person name="Wong-Bajracharya J."/>
            <person name="Merenyi Z."/>
            <person name="Ke H.-M."/>
            <person name="Monk M."/>
            <person name="Kocsube S."/>
            <person name="Drula E."/>
            <person name="Lipzen A."/>
            <person name="Balint B."/>
            <person name="Henrissat B."/>
            <person name="Andreopoulos B."/>
            <person name="Martin F.M."/>
            <person name="Harder C.B."/>
            <person name="Rigling D."/>
            <person name="Ford K.L."/>
            <person name="Foster G.D."/>
            <person name="Pangilinan J."/>
            <person name="Papanicolaou A."/>
            <person name="Barry K."/>
            <person name="LaButti K."/>
            <person name="Viragh M."/>
            <person name="Koriabine M."/>
            <person name="Yan M."/>
            <person name="Riley R."/>
            <person name="Champramary S."/>
            <person name="Plett K.L."/>
            <person name="Tsai I.J."/>
            <person name="Slot J."/>
            <person name="Sipos G."/>
            <person name="Plett J."/>
            <person name="Nagy L.G."/>
            <person name="Grigoriev I.V."/>
        </authorList>
    </citation>
    <scope>NUCLEOTIDE SEQUENCE</scope>
    <source>
        <strain evidence="2">FPL87.14</strain>
    </source>
</reference>
<organism evidence="2 3">
    <name type="scientific">Armillaria borealis</name>
    <dbReference type="NCBI Taxonomy" id="47425"/>
    <lineage>
        <taxon>Eukaryota</taxon>
        <taxon>Fungi</taxon>
        <taxon>Dikarya</taxon>
        <taxon>Basidiomycota</taxon>
        <taxon>Agaricomycotina</taxon>
        <taxon>Agaricomycetes</taxon>
        <taxon>Agaricomycetidae</taxon>
        <taxon>Agaricales</taxon>
        <taxon>Marasmiineae</taxon>
        <taxon>Physalacriaceae</taxon>
        <taxon>Armillaria</taxon>
    </lineage>
</organism>
<evidence type="ECO:0000313" key="2">
    <source>
        <dbReference type="EMBL" id="KAK0443198.1"/>
    </source>
</evidence>
<evidence type="ECO:0000313" key="3">
    <source>
        <dbReference type="Proteomes" id="UP001175226"/>
    </source>
</evidence>
<dbReference type="EMBL" id="JAUEPT010000023">
    <property type="protein sequence ID" value="KAK0443198.1"/>
    <property type="molecule type" value="Genomic_DNA"/>
</dbReference>
<feature type="signal peptide" evidence="1">
    <location>
        <begin position="1"/>
        <end position="30"/>
    </location>
</feature>
<evidence type="ECO:0000256" key="1">
    <source>
        <dbReference type="SAM" id="SignalP"/>
    </source>
</evidence>